<proteinExistence type="inferred from homology"/>
<reference evidence="7 8" key="1">
    <citation type="submission" date="2021-03" db="EMBL/GenBank/DDBJ databases">
        <title>Tianweitania aestuarii sp. nov., isolated from a tidal flat.</title>
        <authorList>
            <person name="Park S."/>
            <person name="Yoon J.-H."/>
        </authorList>
    </citation>
    <scope>NUCLEOTIDE SEQUENCE [LARGE SCALE GENOMIC DNA]</scope>
    <source>
        <strain evidence="7 8">BSSL-BM11</strain>
    </source>
</reference>
<dbReference type="PANTHER" id="PTHR30346:SF26">
    <property type="entry name" value="HYDROGEN PEROXIDE-INDUCIBLE GENES ACTIVATOR"/>
    <property type="match status" value="1"/>
</dbReference>
<dbReference type="Gene3D" id="1.10.10.10">
    <property type="entry name" value="Winged helix-like DNA-binding domain superfamily/Winged helix DNA-binding domain"/>
    <property type="match status" value="1"/>
</dbReference>
<evidence type="ECO:0000256" key="5">
    <source>
        <dbReference type="ARBA" id="ARBA00023163"/>
    </source>
</evidence>
<keyword evidence="4" id="KW-0010">Activator</keyword>
<dbReference type="SUPFAM" id="SSF46785">
    <property type="entry name" value="Winged helix' DNA-binding domain"/>
    <property type="match status" value="1"/>
</dbReference>
<evidence type="ECO:0000313" key="7">
    <source>
        <dbReference type="EMBL" id="MBS9719656.1"/>
    </source>
</evidence>
<evidence type="ECO:0000259" key="6">
    <source>
        <dbReference type="PROSITE" id="PS50931"/>
    </source>
</evidence>
<keyword evidence="2" id="KW-0805">Transcription regulation</keyword>
<dbReference type="SUPFAM" id="SSF53850">
    <property type="entry name" value="Periplasmic binding protein-like II"/>
    <property type="match status" value="1"/>
</dbReference>
<dbReference type="RefSeq" id="WP_213983272.1">
    <property type="nucleotide sequence ID" value="NZ_JAFMNX010000001.1"/>
</dbReference>
<keyword evidence="3" id="KW-0238">DNA-binding</keyword>
<evidence type="ECO:0000256" key="3">
    <source>
        <dbReference type="ARBA" id="ARBA00023125"/>
    </source>
</evidence>
<comment type="similarity">
    <text evidence="1">Belongs to the LysR transcriptional regulatory family.</text>
</comment>
<comment type="caution">
    <text evidence="7">The sequence shown here is derived from an EMBL/GenBank/DDBJ whole genome shotgun (WGS) entry which is preliminary data.</text>
</comment>
<dbReference type="Gene3D" id="3.40.190.10">
    <property type="entry name" value="Periplasmic binding protein-like II"/>
    <property type="match status" value="2"/>
</dbReference>
<sequence length="308" mass="33254">MIRTSLRQLEYFEALAETLHFGRAAALCGVTQPALSAQIAELEEVLGCRLFNRARRAVSLTEEGHILLPQATSILQAARSLESSGQRPSSMQGRFRLGLIPTIAPYLLPPLLPALRETFPAFQLELREALTPHLTGALLAGEIDAFIAALPIEERQLTATPLFVESFFLAVPASDPDFIAPPVPPDSPALERLMLLEEGHCLREQALAVCTQVKPVAMKRFGATSLTTLLQMVANGLGVTLIPQMAVPSADTIAGLKIVPFAAPAPTRAIALFQRRNGLRRDECDTLAGLIRETWKASEQAGRGVLPG</sequence>
<organism evidence="7 8">
    <name type="scientific">Tianweitania aestuarii</name>
    <dbReference type="NCBI Taxonomy" id="2814886"/>
    <lineage>
        <taxon>Bacteria</taxon>
        <taxon>Pseudomonadati</taxon>
        <taxon>Pseudomonadota</taxon>
        <taxon>Alphaproteobacteria</taxon>
        <taxon>Hyphomicrobiales</taxon>
        <taxon>Phyllobacteriaceae</taxon>
        <taxon>Tianweitania</taxon>
    </lineage>
</organism>
<feature type="domain" description="HTH lysR-type" evidence="6">
    <location>
        <begin position="4"/>
        <end position="61"/>
    </location>
</feature>
<dbReference type="InterPro" id="IPR000847">
    <property type="entry name" value="LysR_HTH_N"/>
</dbReference>
<accession>A0ABS5RTQ0</accession>
<name>A0ABS5RTQ0_9HYPH</name>
<evidence type="ECO:0000313" key="8">
    <source>
        <dbReference type="Proteomes" id="UP001297272"/>
    </source>
</evidence>
<dbReference type="PANTHER" id="PTHR30346">
    <property type="entry name" value="TRANSCRIPTIONAL DUAL REGULATOR HCAR-RELATED"/>
    <property type="match status" value="1"/>
</dbReference>
<dbReference type="CDD" id="cd08411">
    <property type="entry name" value="PBP2_OxyR"/>
    <property type="match status" value="1"/>
</dbReference>
<evidence type="ECO:0000256" key="4">
    <source>
        <dbReference type="ARBA" id="ARBA00023159"/>
    </source>
</evidence>
<dbReference type="InterPro" id="IPR036390">
    <property type="entry name" value="WH_DNA-bd_sf"/>
</dbReference>
<evidence type="ECO:0000256" key="1">
    <source>
        <dbReference type="ARBA" id="ARBA00009437"/>
    </source>
</evidence>
<dbReference type="Pfam" id="PF03466">
    <property type="entry name" value="LysR_substrate"/>
    <property type="match status" value="1"/>
</dbReference>
<protein>
    <submittedName>
        <fullName evidence="7">Hydrogen peroxide-inducible genes activator</fullName>
    </submittedName>
</protein>
<keyword evidence="8" id="KW-1185">Reference proteome</keyword>
<dbReference type="PROSITE" id="PS50931">
    <property type="entry name" value="HTH_LYSR"/>
    <property type="match status" value="1"/>
</dbReference>
<dbReference type="Proteomes" id="UP001297272">
    <property type="component" value="Unassembled WGS sequence"/>
</dbReference>
<evidence type="ECO:0000256" key="2">
    <source>
        <dbReference type="ARBA" id="ARBA00023015"/>
    </source>
</evidence>
<dbReference type="InterPro" id="IPR005119">
    <property type="entry name" value="LysR_subst-bd"/>
</dbReference>
<dbReference type="PRINTS" id="PR00039">
    <property type="entry name" value="HTHLYSR"/>
</dbReference>
<dbReference type="Pfam" id="PF00126">
    <property type="entry name" value="HTH_1"/>
    <property type="match status" value="1"/>
</dbReference>
<dbReference type="EMBL" id="JAFMNX010000001">
    <property type="protein sequence ID" value="MBS9719656.1"/>
    <property type="molecule type" value="Genomic_DNA"/>
</dbReference>
<gene>
    <name evidence="7" type="ORF">JYU29_03030</name>
</gene>
<dbReference type="InterPro" id="IPR036388">
    <property type="entry name" value="WH-like_DNA-bd_sf"/>
</dbReference>
<keyword evidence="5" id="KW-0804">Transcription</keyword>